<evidence type="ECO:0000256" key="2">
    <source>
        <dbReference type="ARBA" id="ARBA00022588"/>
    </source>
</evidence>
<dbReference type="InterPro" id="IPR006619">
    <property type="entry name" value="PGRP_domain_met/bac"/>
</dbReference>
<evidence type="ECO:0000256" key="4">
    <source>
        <dbReference type="ARBA" id="ARBA00022859"/>
    </source>
</evidence>
<dbReference type="InterPro" id="IPR015510">
    <property type="entry name" value="PGRP"/>
</dbReference>
<organism evidence="10 11">
    <name type="scientific">Nicrophorus vespilloides</name>
    <name type="common">Boreal carrion beetle</name>
    <dbReference type="NCBI Taxonomy" id="110193"/>
    <lineage>
        <taxon>Eukaryota</taxon>
        <taxon>Metazoa</taxon>
        <taxon>Ecdysozoa</taxon>
        <taxon>Arthropoda</taxon>
        <taxon>Hexapoda</taxon>
        <taxon>Insecta</taxon>
        <taxon>Pterygota</taxon>
        <taxon>Neoptera</taxon>
        <taxon>Endopterygota</taxon>
        <taxon>Coleoptera</taxon>
        <taxon>Polyphaga</taxon>
        <taxon>Staphyliniformia</taxon>
        <taxon>Silphidae</taxon>
        <taxon>Nicrophorinae</taxon>
        <taxon>Nicrophorus</taxon>
    </lineage>
</organism>
<keyword evidence="5" id="KW-1015">Disulfide bond</keyword>
<dbReference type="PANTHER" id="PTHR11022">
    <property type="entry name" value="PEPTIDOGLYCAN RECOGNITION PROTEIN"/>
    <property type="match status" value="1"/>
</dbReference>
<keyword evidence="2 6" id="KW-0399">Innate immunity</keyword>
<feature type="domain" description="Peptidoglycan recognition protein family" evidence="9">
    <location>
        <begin position="21"/>
        <end position="165"/>
    </location>
</feature>
<dbReference type="CDD" id="cd06583">
    <property type="entry name" value="PGRP"/>
    <property type="match status" value="1"/>
</dbReference>
<dbReference type="RefSeq" id="XP_017785945.1">
    <property type="nucleotide sequence ID" value="XM_017930456.1"/>
</dbReference>
<evidence type="ECO:0000313" key="11">
    <source>
        <dbReference type="RefSeq" id="XP_017785945.1"/>
    </source>
</evidence>
<feature type="domain" description="N-acetylmuramoyl-L-alanine amidase" evidence="8">
    <location>
        <begin position="36"/>
        <end position="171"/>
    </location>
</feature>
<dbReference type="Proteomes" id="UP000695000">
    <property type="component" value="Unplaced"/>
</dbReference>
<evidence type="ECO:0000256" key="6">
    <source>
        <dbReference type="PIRNR" id="PIRNR037945"/>
    </source>
</evidence>
<keyword evidence="3 7" id="KW-0732">Signal</keyword>
<reference evidence="11" key="1">
    <citation type="submission" date="2025-08" db="UniProtKB">
        <authorList>
            <consortium name="RefSeq"/>
        </authorList>
    </citation>
    <scope>IDENTIFICATION</scope>
    <source>
        <tissue evidence="11">Whole Larva</tissue>
    </source>
</reference>
<evidence type="ECO:0000259" key="8">
    <source>
        <dbReference type="SMART" id="SM00644"/>
    </source>
</evidence>
<dbReference type="SUPFAM" id="SSF55846">
    <property type="entry name" value="N-acetylmuramoyl-L-alanine amidase-like"/>
    <property type="match status" value="1"/>
</dbReference>
<keyword evidence="10" id="KW-1185">Reference proteome</keyword>
<dbReference type="Pfam" id="PF01510">
    <property type="entry name" value="Amidase_2"/>
    <property type="match status" value="1"/>
</dbReference>
<dbReference type="SMART" id="SM00644">
    <property type="entry name" value="Ami_2"/>
    <property type="match status" value="1"/>
</dbReference>
<gene>
    <name evidence="11" type="primary">LOC108569064</name>
</gene>
<proteinExistence type="inferred from homology"/>
<dbReference type="SMART" id="SM00701">
    <property type="entry name" value="PGRP"/>
    <property type="match status" value="1"/>
</dbReference>
<dbReference type="GeneID" id="108569064"/>
<sequence>MVFYKCSFVFLLCVVSFAECFNVITRSEWGARAPRWAPTPLSVNPASHVIIHHGDSNPCTTRDKCTAKVKIYQADHINNRRWSDIGYNFVVGEDGNVYEGRGWGKQGSHAAPYNEKSIGISVIGRFDDISPNSAALNAVKELIAYGVANGKIQSNYKLVGHRQVKGTKCPGQAFYNIIKTWPNYAANP</sequence>
<dbReference type="PIRSF" id="PIRSF037945">
    <property type="entry name" value="PGRPs"/>
    <property type="match status" value="1"/>
</dbReference>
<feature type="chain" id="PRO_5045041597" description="Peptidoglycan-recognition protein" evidence="7">
    <location>
        <begin position="21"/>
        <end position="188"/>
    </location>
</feature>
<dbReference type="InterPro" id="IPR017331">
    <property type="entry name" value="Peptidoglycan_recognition"/>
</dbReference>
<dbReference type="InterPro" id="IPR002502">
    <property type="entry name" value="Amidase_domain"/>
</dbReference>
<evidence type="ECO:0000256" key="5">
    <source>
        <dbReference type="ARBA" id="ARBA00023157"/>
    </source>
</evidence>
<evidence type="ECO:0000313" key="10">
    <source>
        <dbReference type="Proteomes" id="UP000695000"/>
    </source>
</evidence>
<keyword evidence="4 6" id="KW-0391">Immunity</keyword>
<protein>
    <recommendedName>
        <fullName evidence="6">Peptidoglycan-recognition protein</fullName>
    </recommendedName>
</protein>
<evidence type="ECO:0000259" key="9">
    <source>
        <dbReference type="SMART" id="SM00701"/>
    </source>
</evidence>
<dbReference type="Gene3D" id="3.40.80.10">
    <property type="entry name" value="Peptidoglycan recognition protein-like"/>
    <property type="match status" value="1"/>
</dbReference>
<dbReference type="InterPro" id="IPR036505">
    <property type="entry name" value="Amidase/PGRP_sf"/>
</dbReference>
<accession>A0ABM1NGJ5</accession>
<name>A0ABM1NGJ5_NICVS</name>
<evidence type="ECO:0000256" key="3">
    <source>
        <dbReference type="ARBA" id="ARBA00022729"/>
    </source>
</evidence>
<dbReference type="PANTHER" id="PTHR11022:SF75">
    <property type="entry name" value="PEPTIDOGLYCAN-RECOGNITION PROTEIN SB1-RELATED"/>
    <property type="match status" value="1"/>
</dbReference>
<evidence type="ECO:0000256" key="7">
    <source>
        <dbReference type="SAM" id="SignalP"/>
    </source>
</evidence>
<evidence type="ECO:0000256" key="1">
    <source>
        <dbReference type="ARBA" id="ARBA00007553"/>
    </source>
</evidence>
<feature type="signal peptide" evidence="7">
    <location>
        <begin position="1"/>
        <end position="20"/>
    </location>
</feature>
<comment type="similarity">
    <text evidence="1 6">Belongs to the N-acetylmuramoyl-L-alanine amidase 2 family.</text>
</comment>